<evidence type="ECO:0000313" key="4">
    <source>
        <dbReference type="Proteomes" id="UP000694930"/>
    </source>
</evidence>
<reference evidence="4" key="1">
    <citation type="journal article" date="2014" name="Nat. Genet.">
        <title>The genome of the stress-tolerant wild tomato species Solanum pennellii.</title>
        <authorList>
            <person name="Bolger A."/>
            <person name="Scossa F."/>
            <person name="Bolger M.E."/>
            <person name="Lanz C."/>
            <person name="Maumus F."/>
            <person name="Tohge T."/>
            <person name="Quesneville H."/>
            <person name="Alseekh S."/>
            <person name="Sorensen I."/>
            <person name="Lichtenstein G."/>
            <person name="Fich E.A."/>
            <person name="Conte M."/>
            <person name="Keller H."/>
            <person name="Schneeberger K."/>
            <person name="Schwacke R."/>
            <person name="Ofner I."/>
            <person name="Vrebalov J."/>
            <person name="Xu Y."/>
            <person name="Osorio S."/>
            <person name="Aflitos S.A."/>
            <person name="Schijlen E."/>
            <person name="Jimenez-Gomez J.M."/>
            <person name="Ryngajllo M."/>
            <person name="Kimura S."/>
            <person name="Kumar R."/>
            <person name="Koenig D."/>
            <person name="Headland L.R."/>
            <person name="Maloof J.N."/>
            <person name="Sinha N."/>
            <person name="van Ham R.C."/>
            <person name="Lankhorst R.K."/>
            <person name="Mao L."/>
            <person name="Vogel A."/>
            <person name="Arsova B."/>
            <person name="Panstruga R."/>
            <person name="Fei Z."/>
            <person name="Rose J.K."/>
            <person name="Zamir D."/>
            <person name="Carrari F."/>
            <person name="Giovannoni J.J."/>
            <person name="Weigel D."/>
            <person name="Usadel B."/>
            <person name="Fernie A.R."/>
        </authorList>
    </citation>
    <scope>NUCLEOTIDE SEQUENCE [LARGE SCALE GENOMIC DNA]</scope>
    <source>
        <strain evidence="4">cv. LA0716</strain>
    </source>
</reference>
<feature type="domain" description="Raptor N-terminal CASPase-like" evidence="3">
    <location>
        <begin position="89"/>
        <end position="130"/>
    </location>
</feature>
<dbReference type="GeneID" id="107001587"/>
<protein>
    <submittedName>
        <fullName evidence="5">Regulatory-associated protein of TOR 1-like isoform X1</fullName>
    </submittedName>
</protein>
<gene>
    <name evidence="5" type="primary">LOC107001587</name>
</gene>
<evidence type="ECO:0000256" key="2">
    <source>
        <dbReference type="ARBA" id="ARBA00022737"/>
    </source>
</evidence>
<accession>A0ABM1UWW3</accession>
<keyword evidence="2" id="KW-0677">Repeat</keyword>
<dbReference type="Proteomes" id="UP000694930">
    <property type="component" value="Chromosome 10"/>
</dbReference>
<keyword evidence="4" id="KW-1185">Reference proteome</keyword>
<dbReference type="InterPro" id="IPR004083">
    <property type="entry name" value="Raptor"/>
</dbReference>
<name>A0ABM1UWW3_SOLPN</name>
<evidence type="ECO:0000313" key="5">
    <source>
        <dbReference type="RefSeq" id="XP_027767981.1"/>
    </source>
</evidence>
<proteinExistence type="predicted"/>
<dbReference type="InterPro" id="IPR029347">
    <property type="entry name" value="Raptor_N"/>
</dbReference>
<dbReference type="RefSeq" id="XP_027767981.1">
    <property type="nucleotide sequence ID" value="XM_027912180.1"/>
</dbReference>
<keyword evidence="1" id="KW-0853">WD repeat</keyword>
<sequence length="142" mass="16005">MALGDLTISQLSAVVEESEDYEDGDRNNDGSFTVVAAENEMKTTTETSMNDVRPFVWFRELRPDEFEAYVPPSPANTDLVSKWRNKNRMKTGCVALVLCLNIGVPPPDVIRVSPCARMQCWIGMLNFPSSAKNKCFFFLLIF</sequence>
<organism evidence="4 5">
    <name type="scientific">Solanum pennellii</name>
    <name type="common">Tomato</name>
    <name type="synonym">Lycopersicon pennellii</name>
    <dbReference type="NCBI Taxonomy" id="28526"/>
    <lineage>
        <taxon>Eukaryota</taxon>
        <taxon>Viridiplantae</taxon>
        <taxon>Streptophyta</taxon>
        <taxon>Embryophyta</taxon>
        <taxon>Tracheophyta</taxon>
        <taxon>Spermatophyta</taxon>
        <taxon>Magnoliopsida</taxon>
        <taxon>eudicotyledons</taxon>
        <taxon>Gunneridae</taxon>
        <taxon>Pentapetalae</taxon>
        <taxon>asterids</taxon>
        <taxon>lamiids</taxon>
        <taxon>Solanales</taxon>
        <taxon>Solanaceae</taxon>
        <taxon>Solanoideae</taxon>
        <taxon>Solaneae</taxon>
        <taxon>Solanum</taxon>
        <taxon>Solanum subgen. Lycopersicon</taxon>
    </lineage>
</organism>
<dbReference type="PANTHER" id="PTHR12848:SF16">
    <property type="entry name" value="REGULATORY-ASSOCIATED PROTEIN OF MTOR"/>
    <property type="match status" value="1"/>
</dbReference>
<evidence type="ECO:0000256" key="1">
    <source>
        <dbReference type="ARBA" id="ARBA00022574"/>
    </source>
</evidence>
<reference evidence="5" key="2">
    <citation type="submission" date="2025-08" db="UniProtKB">
        <authorList>
            <consortium name="RefSeq"/>
        </authorList>
    </citation>
    <scope>IDENTIFICATION</scope>
</reference>
<evidence type="ECO:0000259" key="3">
    <source>
        <dbReference type="Pfam" id="PF14538"/>
    </source>
</evidence>
<dbReference type="Pfam" id="PF14538">
    <property type="entry name" value="Raptor_N"/>
    <property type="match status" value="1"/>
</dbReference>
<dbReference type="PANTHER" id="PTHR12848">
    <property type="entry name" value="REGULATORY-ASSOCIATED PROTEIN OF MTOR"/>
    <property type="match status" value="1"/>
</dbReference>